<organism evidence="2 3">
    <name type="scientific">Alicyclobacillus mengziensis</name>
    <dbReference type="NCBI Taxonomy" id="2931921"/>
    <lineage>
        <taxon>Bacteria</taxon>
        <taxon>Bacillati</taxon>
        <taxon>Bacillota</taxon>
        <taxon>Bacilli</taxon>
        <taxon>Bacillales</taxon>
        <taxon>Alicyclobacillaceae</taxon>
        <taxon>Alicyclobacillus</taxon>
    </lineage>
</organism>
<dbReference type="EMBL" id="CP071182">
    <property type="protein sequence ID" value="QSO48548.1"/>
    <property type="molecule type" value="Genomic_DNA"/>
</dbReference>
<gene>
    <name evidence="2" type="ORF">JZ786_06070</name>
</gene>
<protein>
    <submittedName>
        <fullName evidence="2">Uncharacterized protein</fullName>
    </submittedName>
</protein>
<keyword evidence="1" id="KW-1133">Transmembrane helix</keyword>
<evidence type="ECO:0000313" key="2">
    <source>
        <dbReference type="EMBL" id="QSO48548.1"/>
    </source>
</evidence>
<dbReference type="AlphaFoldDB" id="A0A9X7W3C7"/>
<keyword evidence="1" id="KW-0472">Membrane</keyword>
<accession>A0A9X7W3C7</accession>
<dbReference type="RefSeq" id="WP_206657881.1">
    <property type="nucleotide sequence ID" value="NZ_CP071182.1"/>
</dbReference>
<dbReference type="KEGG" id="afx:JZ786_06070"/>
<keyword evidence="3" id="KW-1185">Reference proteome</keyword>
<feature type="transmembrane region" description="Helical" evidence="1">
    <location>
        <begin position="90"/>
        <end position="112"/>
    </location>
</feature>
<evidence type="ECO:0000256" key="1">
    <source>
        <dbReference type="SAM" id="Phobius"/>
    </source>
</evidence>
<name>A0A9X7W3C7_9BACL</name>
<proteinExistence type="predicted"/>
<feature type="transmembrane region" description="Helical" evidence="1">
    <location>
        <begin position="31"/>
        <end position="55"/>
    </location>
</feature>
<evidence type="ECO:0000313" key="3">
    <source>
        <dbReference type="Proteomes" id="UP000663505"/>
    </source>
</evidence>
<sequence length="113" mass="12224">MKKAMVITLCVSAIVSILAIVLNGVTHDSRWVFADIMLGFIFLLAAGLGLGANAGDGGRSVFLRKKFQEMYQDQPGKIQKLNKKAATSSIYCLCIGLPNFLLPLVAAVLHSYH</sequence>
<keyword evidence="1" id="KW-0812">Transmembrane</keyword>
<dbReference type="Proteomes" id="UP000663505">
    <property type="component" value="Chromosome"/>
</dbReference>
<reference evidence="2 3" key="1">
    <citation type="submission" date="2021-02" db="EMBL/GenBank/DDBJ databases">
        <title>Alicyclobacillus curvatus sp. nov. and Alicyclobacillus mengziensis sp. nov., two acidophilic bacteria isolated from acid mine drainage.</title>
        <authorList>
            <person name="Huang Y."/>
        </authorList>
    </citation>
    <scope>NUCLEOTIDE SEQUENCE [LARGE SCALE GENOMIC DNA]</scope>
    <source>
        <strain evidence="2 3">S30H14</strain>
    </source>
</reference>
<feature type="transmembrane region" description="Helical" evidence="1">
    <location>
        <begin position="7"/>
        <end position="25"/>
    </location>
</feature>